<feature type="non-terminal residue" evidence="4">
    <location>
        <position position="333"/>
    </location>
</feature>
<feature type="compositionally biased region" description="Basic residues" evidence="3">
    <location>
        <begin position="1"/>
        <end position="10"/>
    </location>
</feature>
<dbReference type="GO" id="GO:0005634">
    <property type="term" value="C:nucleus"/>
    <property type="evidence" value="ECO:0007669"/>
    <property type="project" value="UniProtKB-SubCell"/>
</dbReference>
<name>A0AAD6WPY3_9AGAR</name>
<evidence type="ECO:0000256" key="3">
    <source>
        <dbReference type="SAM" id="MobiDB-lite"/>
    </source>
</evidence>
<dbReference type="GO" id="GO:0006355">
    <property type="term" value="P:regulation of DNA-templated transcription"/>
    <property type="evidence" value="ECO:0007669"/>
    <property type="project" value="InterPro"/>
</dbReference>
<dbReference type="InterPro" id="IPR000637">
    <property type="entry name" value="HMGI/Y_DNA-bd_CS"/>
</dbReference>
<feature type="region of interest" description="Disordered" evidence="3">
    <location>
        <begin position="220"/>
        <end position="251"/>
    </location>
</feature>
<feature type="compositionally biased region" description="Polar residues" evidence="3">
    <location>
        <begin position="237"/>
        <end position="251"/>
    </location>
</feature>
<proteinExistence type="predicted"/>
<comment type="caution">
    <text evidence="4">The sequence shown here is derived from an EMBL/GenBank/DDBJ whole genome shotgun (WGS) entry which is preliminary data.</text>
</comment>
<gene>
    <name evidence="4" type="ORF">C8F04DRAFT_1280933</name>
</gene>
<sequence length="333" mass="35875">MAGKRGRGRPRREVNPARDEQLLEEQQGAPDLDLAASDNYEADAFLEGLSEQLQVDLDNQPEASPPRHDPQSGSSDKVDDDTGEESDVDVSVKPLVTYGRKNVTSDSDSEEMRSSPAPQGKKPRQAPPPPRAPSERIASLAGKTKSPVPPVTKKTAGKKTNRAPPTPGTPRAKKRARADTLQNFHAKVPSVTLAAAEAAVLADPQQRARRVSFNSEVQMVSPPARGEPSFDIEFPTPAQSSPRGPRSATNNAEFQRLVDSEVAKRMAAWSSQGEFGLSFRAPTQLPGVTHGVFDARLAVWPSARAGRELSALCAPHLRWASPHDVFDAGALHD</sequence>
<evidence type="ECO:0000256" key="1">
    <source>
        <dbReference type="ARBA" id="ARBA00004123"/>
    </source>
</evidence>
<feature type="compositionally biased region" description="Acidic residues" evidence="3">
    <location>
        <begin position="78"/>
        <end position="88"/>
    </location>
</feature>
<comment type="subcellular location">
    <subcellularLocation>
        <location evidence="1">Nucleus</location>
    </subcellularLocation>
</comment>
<keyword evidence="2" id="KW-0539">Nucleus</keyword>
<feature type="compositionally biased region" description="Basic and acidic residues" evidence="3">
    <location>
        <begin position="11"/>
        <end position="21"/>
    </location>
</feature>
<protein>
    <submittedName>
        <fullName evidence="4">Uncharacterized protein</fullName>
    </submittedName>
</protein>
<dbReference type="AlphaFoldDB" id="A0AAD6WPY3"/>
<evidence type="ECO:0000313" key="5">
    <source>
        <dbReference type="Proteomes" id="UP001218188"/>
    </source>
</evidence>
<dbReference type="PROSITE" id="PS00354">
    <property type="entry name" value="HMGI_Y"/>
    <property type="match status" value="1"/>
</dbReference>
<keyword evidence="5" id="KW-1185">Reference proteome</keyword>
<accession>A0AAD6WPY3</accession>
<dbReference type="Proteomes" id="UP001218188">
    <property type="component" value="Unassembled WGS sequence"/>
</dbReference>
<dbReference type="EMBL" id="JARJCM010000479">
    <property type="protein sequence ID" value="KAJ7016629.1"/>
    <property type="molecule type" value="Genomic_DNA"/>
</dbReference>
<evidence type="ECO:0000256" key="2">
    <source>
        <dbReference type="ARBA" id="ARBA00023242"/>
    </source>
</evidence>
<evidence type="ECO:0000313" key="4">
    <source>
        <dbReference type="EMBL" id="KAJ7016629.1"/>
    </source>
</evidence>
<feature type="region of interest" description="Disordered" evidence="3">
    <location>
        <begin position="1"/>
        <end position="179"/>
    </location>
</feature>
<reference evidence="4" key="1">
    <citation type="submission" date="2023-03" db="EMBL/GenBank/DDBJ databases">
        <title>Massive genome expansion in bonnet fungi (Mycena s.s.) driven by repeated elements and novel gene families across ecological guilds.</title>
        <authorList>
            <consortium name="Lawrence Berkeley National Laboratory"/>
            <person name="Harder C.B."/>
            <person name="Miyauchi S."/>
            <person name="Viragh M."/>
            <person name="Kuo A."/>
            <person name="Thoen E."/>
            <person name="Andreopoulos B."/>
            <person name="Lu D."/>
            <person name="Skrede I."/>
            <person name="Drula E."/>
            <person name="Henrissat B."/>
            <person name="Morin E."/>
            <person name="Kohler A."/>
            <person name="Barry K."/>
            <person name="LaButti K."/>
            <person name="Morin E."/>
            <person name="Salamov A."/>
            <person name="Lipzen A."/>
            <person name="Mereny Z."/>
            <person name="Hegedus B."/>
            <person name="Baldrian P."/>
            <person name="Stursova M."/>
            <person name="Weitz H."/>
            <person name="Taylor A."/>
            <person name="Grigoriev I.V."/>
            <person name="Nagy L.G."/>
            <person name="Martin F."/>
            <person name="Kauserud H."/>
        </authorList>
    </citation>
    <scope>NUCLEOTIDE SEQUENCE</scope>
    <source>
        <strain evidence="4">CBHHK200</strain>
    </source>
</reference>
<organism evidence="4 5">
    <name type="scientific">Mycena alexandri</name>
    <dbReference type="NCBI Taxonomy" id="1745969"/>
    <lineage>
        <taxon>Eukaryota</taxon>
        <taxon>Fungi</taxon>
        <taxon>Dikarya</taxon>
        <taxon>Basidiomycota</taxon>
        <taxon>Agaricomycotina</taxon>
        <taxon>Agaricomycetes</taxon>
        <taxon>Agaricomycetidae</taxon>
        <taxon>Agaricales</taxon>
        <taxon>Marasmiineae</taxon>
        <taxon>Mycenaceae</taxon>
        <taxon>Mycena</taxon>
    </lineage>
</organism>
<feature type="compositionally biased region" description="Low complexity" evidence="3">
    <location>
        <begin position="143"/>
        <end position="154"/>
    </location>
</feature>